<dbReference type="OrthoDB" id="10427079at2759"/>
<protein>
    <submittedName>
        <fullName evidence="1">Predicted protein</fullName>
    </submittedName>
</protein>
<evidence type="ECO:0000313" key="1">
    <source>
        <dbReference type="EMBL" id="EDR02757.1"/>
    </source>
</evidence>
<dbReference type="Proteomes" id="UP000001194">
    <property type="component" value="Unassembled WGS sequence"/>
</dbReference>
<dbReference type="EMBL" id="DS547128">
    <property type="protein sequence ID" value="EDR02757.1"/>
    <property type="molecule type" value="Genomic_DNA"/>
</dbReference>
<dbReference type="InParanoid" id="B0DRB6"/>
<dbReference type="HOGENOM" id="CLU_1787174_0_0_1"/>
<dbReference type="AlphaFoldDB" id="B0DRB6"/>
<dbReference type="GeneID" id="6082104"/>
<accession>B0DRB6</accession>
<gene>
    <name evidence="1" type="ORF">LACBIDRAFT_332025</name>
</gene>
<evidence type="ECO:0000313" key="2">
    <source>
        <dbReference type="Proteomes" id="UP000001194"/>
    </source>
</evidence>
<reference evidence="1 2" key="1">
    <citation type="journal article" date="2008" name="Nature">
        <title>The genome of Laccaria bicolor provides insights into mycorrhizal symbiosis.</title>
        <authorList>
            <person name="Martin F."/>
            <person name="Aerts A."/>
            <person name="Ahren D."/>
            <person name="Brun A."/>
            <person name="Danchin E.G.J."/>
            <person name="Duchaussoy F."/>
            <person name="Gibon J."/>
            <person name="Kohler A."/>
            <person name="Lindquist E."/>
            <person name="Pereda V."/>
            <person name="Salamov A."/>
            <person name="Shapiro H.J."/>
            <person name="Wuyts J."/>
            <person name="Blaudez D."/>
            <person name="Buee M."/>
            <person name="Brokstein P."/>
            <person name="Canbaeck B."/>
            <person name="Cohen D."/>
            <person name="Courty P.E."/>
            <person name="Coutinho P.M."/>
            <person name="Delaruelle C."/>
            <person name="Detter J.C."/>
            <person name="Deveau A."/>
            <person name="DiFazio S."/>
            <person name="Duplessis S."/>
            <person name="Fraissinet-Tachet L."/>
            <person name="Lucic E."/>
            <person name="Frey-Klett P."/>
            <person name="Fourrey C."/>
            <person name="Feussner I."/>
            <person name="Gay G."/>
            <person name="Grimwood J."/>
            <person name="Hoegger P.J."/>
            <person name="Jain P."/>
            <person name="Kilaru S."/>
            <person name="Labbe J."/>
            <person name="Lin Y.C."/>
            <person name="Legue V."/>
            <person name="Le Tacon F."/>
            <person name="Marmeisse R."/>
            <person name="Melayah D."/>
            <person name="Montanini B."/>
            <person name="Muratet M."/>
            <person name="Nehls U."/>
            <person name="Niculita-Hirzel H."/>
            <person name="Oudot-Le Secq M.P."/>
            <person name="Peter M."/>
            <person name="Quesneville H."/>
            <person name="Rajashekar B."/>
            <person name="Reich M."/>
            <person name="Rouhier N."/>
            <person name="Schmutz J."/>
            <person name="Yin T."/>
            <person name="Chalot M."/>
            <person name="Henrissat B."/>
            <person name="Kuees U."/>
            <person name="Lucas S."/>
            <person name="Van de Peer Y."/>
            <person name="Podila G.K."/>
            <person name="Polle A."/>
            <person name="Pukkila P.J."/>
            <person name="Richardson P.M."/>
            <person name="Rouze P."/>
            <person name="Sanders I.R."/>
            <person name="Stajich J.E."/>
            <person name="Tunlid A."/>
            <person name="Tuskan G."/>
            <person name="Grigoriev I.V."/>
        </authorList>
    </citation>
    <scope>NUCLEOTIDE SEQUENCE [LARGE SCALE GENOMIC DNA]</scope>
    <source>
        <strain evidence="2">S238N-H82 / ATCC MYA-4686</strain>
    </source>
</reference>
<keyword evidence="2" id="KW-1185">Reference proteome</keyword>
<dbReference type="KEGG" id="lbc:LACBIDRAFT_332025"/>
<proteinExistence type="predicted"/>
<name>B0DRB6_LACBS</name>
<dbReference type="RefSeq" id="XP_001886467.1">
    <property type="nucleotide sequence ID" value="XM_001886432.1"/>
</dbReference>
<sequence length="145" mass="15159">MGNEVSTPSSNPQMLSNAQNVNIADESTLNAVGGSVYNVSIDTVHNLEPAPDDSDKSFESAFGRYASDAPVIIAPKKFSTFALEGSALAYGIFVDDKSTVQFEGKNVIDIAGFDESYGIAVKGASKVDMGAGSTTKIRIDGNLVT</sequence>
<organism evidence="2">
    <name type="scientific">Laccaria bicolor (strain S238N-H82 / ATCC MYA-4686)</name>
    <name type="common">Bicoloured deceiver</name>
    <name type="synonym">Laccaria laccata var. bicolor</name>
    <dbReference type="NCBI Taxonomy" id="486041"/>
    <lineage>
        <taxon>Eukaryota</taxon>
        <taxon>Fungi</taxon>
        <taxon>Dikarya</taxon>
        <taxon>Basidiomycota</taxon>
        <taxon>Agaricomycotina</taxon>
        <taxon>Agaricomycetes</taxon>
        <taxon>Agaricomycetidae</taxon>
        <taxon>Agaricales</taxon>
        <taxon>Agaricineae</taxon>
        <taxon>Hydnangiaceae</taxon>
        <taxon>Laccaria</taxon>
    </lineage>
</organism>